<organism evidence="3 4">
    <name type="scientific">Chenopodium quinoa</name>
    <name type="common">Quinoa</name>
    <dbReference type="NCBI Taxonomy" id="63459"/>
    <lineage>
        <taxon>Eukaryota</taxon>
        <taxon>Viridiplantae</taxon>
        <taxon>Streptophyta</taxon>
        <taxon>Embryophyta</taxon>
        <taxon>Tracheophyta</taxon>
        <taxon>Spermatophyta</taxon>
        <taxon>Magnoliopsida</taxon>
        <taxon>eudicotyledons</taxon>
        <taxon>Gunneridae</taxon>
        <taxon>Pentapetalae</taxon>
        <taxon>Caryophyllales</taxon>
        <taxon>Chenopodiaceae</taxon>
        <taxon>Chenopodioideae</taxon>
        <taxon>Atripliceae</taxon>
        <taxon>Chenopodium</taxon>
    </lineage>
</organism>
<dbReference type="EnsemblPlants" id="AUR62001290-RA">
    <property type="protein sequence ID" value="AUR62001290-RA:cds"/>
    <property type="gene ID" value="AUR62001290"/>
</dbReference>
<dbReference type="Gramene" id="AUR62001290-RA">
    <property type="protein sequence ID" value="AUR62001290-RA:cds"/>
    <property type="gene ID" value="AUR62001290"/>
</dbReference>
<sequence length="1190" mass="138975">MQEHKLRYLQNFLKRNEKKNLSNYLEKIKQWEKEIRESYVENVELDSKEFNEMVLLDGCFLIEFLLLWFLDEAEVIDSIFRKPSLEVVIMRDILLLENQLPFFVLEGLYNIAFGDEKLVPHHHTENSESTTDFDDIDKSDTTRSLPSFIGLCCQVLIVGKTEILEKFDDCKVLHLVDFLRTCYLPSVLRDPNEGENDDLDFPPTVERLQDAGIKFEVAKNGSLLDIEFSNGILRIPKLEVEDHTESLLLNLLALELCHYHFDSYIVDYVVLMDVLITTLKDVDILATKGIIMNSLGTTEDFAEIFNTICKGTTYQVKGFYYSRLCKQLSAYYNTRWHRWRATLKHDYFSNPWTIISFIAAIIAMEDPIDELATSIKRKCETLPPLSSKCCIYRIPRNLRNINENSYTPSLISIGPFHRGNPKLHGMEEQKLRYLRKFIQRNDNRDLEDYLTASMKWEKEARDSYLGTINLTSVEFIEMLVLDGCFIIEFFLTWLGCTIDPNDRIFHRPALSQAVLRDLKLLENQVPFFVLEILYNIAFEDNKKAPSFLKVTCECMIGLGKVPQHFKKTKILHLVDFLRTYYLPPERKEICHKDENWEFPDGISELYESGVTLQVDKDDKFLNIKFENGVLYIPELMLENHTESQLRNLVAFEQCHYPQESFLIDYVLFLDSLIYDRKDVEVLVNHGIILNFPGSSEDVYRLFSNISKGTTYSRKTFYYADEFDVGSRAGGTHHEAGLLHFTLKLLRFPSVCEDEHSLSWLQCCSTTAIYSNKLLISMEDPIDELATTIKRKCETLPPLSSKCCIYRIPTNLRKVNENSYTPSLITIGPFHRGNQKYQAMEEHKLRYLQRFIQRNSNRDLEDYLTAAMKWEKEARNSYLATINLSSLEFTEMLVLDGCFIIEFFLTWHGSTIDPNDRIFHRPALSQAVLRDLKLLENQVPFFILEILYNIAFEDDKKAPSFLKVTCECMIGLGKVPQHFKKTKILHLVDFLRTYYLPPERKEICHADEYWEFPDGISELYESGVTLKVDKDDKFLNIKFENGVLYIPELMLENHTESQLRNLVAFEQCHYPRESFVVDYVLFLDSLIYDRKDVEVLVNHGIILNSPGSSEDVYRMFSNISKGTTYSRVTFYYADICRSLNEYCGTPWNRWKAILRQDYFNNPWSIISTIAAVVLLILTVIQTYCDIIQLQY</sequence>
<evidence type="ECO:0000313" key="3">
    <source>
        <dbReference type="EnsemblPlants" id="AUR62001290-RA:cds"/>
    </source>
</evidence>
<name>A0A803KQI4_CHEQI</name>
<evidence type="ECO:0000313" key="4">
    <source>
        <dbReference type="Proteomes" id="UP000596660"/>
    </source>
</evidence>
<keyword evidence="2" id="KW-0812">Transmembrane</keyword>
<feature type="transmembrane region" description="Helical" evidence="2">
    <location>
        <begin position="1162"/>
        <end position="1183"/>
    </location>
</feature>
<evidence type="ECO:0000256" key="2">
    <source>
        <dbReference type="SAM" id="Phobius"/>
    </source>
</evidence>
<proteinExistence type="predicted"/>
<keyword evidence="1" id="KW-0175">Coiled coil</keyword>
<dbReference type="PANTHER" id="PTHR31170:SF25">
    <property type="entry name" value="BNAA09G04570D PROTEIN"/>
    <property type="match status" value="1"/>
</dbReference>
<dbReference type="Pfam" id="PF03140">
    <property type="entry name" value="DUF247"/>
    <property type="match status" value="3"/>
</dbReference>
<protein>
    <submittedName>
        <fullName evidence="3">Uncharacterized protein</fullName>
    </submittedName>
</protein>
<dbReference type="Proteomes" id="UP000596660">
    <property type="component" value="Unplaced"/>
</dbReference>
<evidence type="ECO:0000256" key="1">
    <source>
        <dbReference type="SAM" id="Coils"/>
    </source>
</evidence>
<dbReference type="InterPro" id="IPR004158">
    <property type="entry name" value="DUF247_pln"/>
</dbReference>
<dbReference type="OMA" id="FRSMETH"/>
<reference evidence="3" key="1">
    <citation type="journal article" date="2017" name="Nature">
        <title>The genome of Chenopodium quinoa.</title>
        <authorList>
            <person name="Jarvis D.E."/>
            <person name="Ho Y.S."/>
            <person name="Lightfoot D.J."/>
            <person name="Schmoeckel S.M."/>
            <person name="Li B."/>
            <person name="Borm T.J.A."/>
            <person name="Ohyanagi H."/>
            <person name="Mineta K."/>
            <person name="Michell C.T."/>
            <person name="Saber N."/>
            <person name="Kharbatia N.M."/>
            <person name="Rupper R.R."/>
            <person name="Sharp A.R."/>
            <person name="Dally N."/>
            <person name="Boughton B.A."/>
            <person name="Woo Y.H."/>
            <person name="Gao G."/>
            <person name="Schijlen E.G.W.M."/>
            <person name="Guo X."/>
            <person name="Momin A.A."/>
            <person name="Negrao S."/>
            <person name="Al-Babili S."/>
            <person name="Gehring C."/>
            <person name="Roessner U."/>
            <person name="Jung C."/>
            <person name="Murphy K."/>
            <person name="Arold S.T."/>
            <person name="Gojobori T."/>
            <person name="van der Linden C.G."/>
            <person name="van Loo E.N."/>
            <person name="Jellen E.N."/>
            <person name="Maughan P.J."/>
            <person name="Tester M."/>
        </authorList>
    </citation>
    <scope>NUCLEOTIDE SEQUENCE [LARGE SCALE GENOMIC DNA]</scope>
    <source>
        <strain evidence="3">cv. PI 614886</strain>
    </source>
</reference>
<dbReference type="AlphaFoldDB" id="A0A803KQI4"/>
<dbReference type="PANTHER" id="PTHR31170">
    <property type="entry name" value="BNAC04G53230D PROTEIN"/>
    <property type="match status" value="1"/>
</dbReference>
<keyword evidence="2" id="KW-0472">Membrane</keyword>
<keyword evidence="2" id="KW-1133">Transmembrane helix</keyword>
<reference evidence="3" key="2">
    <citation type="submission" date="2021-03" db="UniProtKB">
        <authorList>
            <consortium name="EnsemblPlants"/>
        </authorList>
    </citation>
    <scope>IDENTIFICATION</scope>
</reference>
<accession>A0A803KQI4</accession>
<feature type="coiled-coil region" evidence="1">
    <location>
        <begin position="14"/>
        <end position="41"/>
    </location>
</feature>
<keyword evidence="4" id="KW-1185">Reference proteome</keyword>